<proteinExistence type="predicted"/>
<reference evidence="3 4" key="1">
    <citation type="submission" date="2019-10" db="EMBL/GenBank/DDBJ databases">
        <title>New genus of Silvanigrellaceae.</title>
        <authorList>
            <person name="Pitt A."/>
            <person name="Hahn M.W."/>
        </authorList>
    </citation>
    <scope>NUCLEOTIDE SEQUENCE [LARGE SCALE GENOMIC DNA]</scope>
    <source>
        <strain evidence="3 4">33A1-SZDP</strain>
    </source>
</reference>
<dbReference type="EMBL" id="WFLN01000004">
    <property type="protein sequence ID" value="KAB8033514.1"/>
    <property type="molecule type" value="Genomic_DNA"/>
</dbReference>
<comment type="caution">
    <text evidence="3">The sequence shown here is derived from an EMBL/GenBank/DDBJ whole genome shotgun (WGS) entry which is preliminary data.</text>
</comment>
<evidence type="ECO:0000256" key="1">
    <source>
        <dbReference type="SAM" id="MobiDB-lite"/>
    </source>
</evidence>
<protein>
    <recommendedName>
        <fullName evidence="5">Lipoprotein</fullName>
    </recommendedName>
</protein>
<dbReference type="RefSeq" id="WP_152211600.1">
    <property type="nucleotide sequence ID" value="NZ_WFLN01000004.1"/>
</dbReference>
<dbReference type="PROSITE" id="PS51257">
    <property type="entry name" value="PROKAR_LIPOPROTEIN"/>
    <property type="match status" value="1"/>
</dbReference>
<feature type="chain" id="PRO_5032970120" description="Lipoprotein" evidence="2">
    <location>
        <begin position="22"/>
        <end position="76"/>
    </location>
</feature>
<keyword evidence="4" id="KW-1185">Reference proteome</keyword>
<dbReference type="Proteomes" id="UP000442694">
    <property type="component" value="Unassembled WGS sequence"/>
</dbReference>
<name>A0A833JF29_9BACT</name>
<dbReference type="AlphaFoldDB" id="A0A833JF29"/>
<evidence type="ECO:0000313" key="4">
    <source>
        <dbReference type="Proteomes" id="UP000442694"/>
    </source>
</evidence>
<sequence>MRNILALCSSAILLCSCAINLNDTTPPQKSSMEKLEDLCQQGSKEACEVLDLKQKQKDEENKNKLKLSGAHDKGKR</sequence>
<evidence type="ECO:0008006" key="5">
    <source>
        <dbReference type="Google" id="ProtNLM"/>
    </source>
</evidence>
<organism evidence="3 4">
    <name type="scientific">Fluviispira multicolorata</name>
    <dbReference type="NCBI Taxonomy" id="2654512"/>
    <lineage>
        <taxon>Bacteria</taxon>
        <taxon>Pseudomonadati</taxon>
        <taxon>Bdellovibrionota</taxon>
        <taxon>Oligoflexia</taxon>
        <taxon>Silvanigrellales</taxon>
        <taxon>Silvanigrellaceae</taxon>
        <taxon>Fluviispira</taxon>
    </lineage>
</organism>
<evidence type="ECO:0000256" key="2">
    <source>
        <dbReference type="SAM" id="SignalP"/>
    </source>
</evidence>
<gene>
    <name evidence="3" type="ORF">GCL57_02075</name>
</gene>
<feature type="signal peptide" evidence="2">
    <location>
        <begin position="1"/>
        <end position="21"/>
    </location>
</feature>
<feature type="region of interest" description="Disordered" evidence="1">
    <location>
        <begin position="57"/>
        <end position="76"/>
    </location>
</feature>
<evidence type="ECO:0000313" key="3">
    <source>
        <dbReference type="EMBL" id="KAB8033514.1"/>
    </source>
</evidence>
<accession>A0A833JF29</accession>
<keyword evidence="2" id="KW-0732">Signal</keyword>